<evidence type="ECO:0000256" key="2">
    <source>
        <dbReference type="ARBA" id="ARBA00009211"/>
    </source>
</evidence>
<feature type="region of interest" description="Disordered" evidence="10">
    <location>
        <begin position="467"/>
        <end position="548"/>
    </location>
</feature>
<dbReference type="GO" id="GO:0006364">
    <property type="term" value="P:rRNA processing"/>
    <property type="evidence" value="ECO:0007669"/>
    <property type="project" value="UniProtKB-KW"/>
</dbReference>
<evidence type="ECO:0000256" key="7">
    <source>
        <dbReference type="ARBA" id="ARBA00023274"/>
    </source>
</evidence>
<accession>A0A2T7A5W1</accession>
<keyword evidence="9" id="KW-0863">Zinc-finger</keyword>
<dbReference type="Pfam" id="PF01798">
    <property type="entry name" value="Nop"/>
    <property type="match status" value="1"/>
</dbReference>
<keyword evidence="5" id="KW-0698">rRNA processing</keyword>
<feature type="compositionally biased region" description="Basic residues" evidence="10">
    <location>
        <begin position="482"/>
        <end position="493"/>
    </location>
</feature>
<feature type="compositionally biased region" description="Basic and acidic residues" evidence="10">
    <location>
        <begin position="1038"/>
        <end position="1065"/>
    </location>
</feature>
<dbReference type="InterPro" id="IPR042239">
    <property type="entry name" value="Nop_C"/>
</dbReference>
<comment type="caution">
    <text evidence="14">The sequence shown here is derived from an EMBL/GenBank/DDBJ whole genome shotgun (WGS) entry which is preliminary data.</text>
</comment>
<feature type="region of interest" description="Disordered" evidence="10">
    <location>
        <begin position="404"/>
        <end position="427"/>
    </location>
</feature>
<dbReference type="SMART" id="SM00931">
    <property type="entry name" value="NOSIC"/>
    <property type="match status" value="1"/>
</dbReference>
<dbReference type="Gene3D" id="3.30.40.10">
    <property type="entry name" value="Zinc/RING finger domain, C3HC4 (zinc finger)"/>
    <property type="match status" value="1"/>
</dbReference>
<dbReference type="InterPro" id="IPR001841">
    <property type="entry name" value="Znf_RING"/>
</dbReference>
<keyword evidence="9" id="KW-0479">Metal-binding</keyword>
<keyword evidence="9" id="KW-0862">Zinc</keyword>
<proteinExistence type="inferred from homology"/>
<dbReference type="PANTHER" id="PTHR10894">
    <property type="entry name" value="NUCLEOLAR PROTEIN 5 NUCLEOLAR PROTEIN NOP5 NOP58"/>
    <property type="match status" value="1"/>
</dbReference>
<feature type="transmembrane region" description="Helical" evidence="11">
    <location>
        <begin position="769"/>
        <end position="794"/>
    </location>
</feature>
<dbReference type="FunFam" id="1.10.246.90:FF:000003">
    <property type="entry name" value="Nucleolar protein 58"/>
    <property type="match status" value="1"/>
</dbReference>
<dbReference type="InterPro" id="IPR013083">
    <property type="entry name" value="Znf_RING/FYVE/PHD"/>
</dbReference>
<dbReference type="InterPro" id="IPR036070">
    <property type="entry name" value="Nop_dom_sf"/>
</dbReference>
<comment type="subcellular location">
    <subcellularLocation>
        <location evidence="1">Nucleus</location>
        <location evidence="1">Nucleolus</location>
    </subcellularLocation>
</comment>
<dbReference type="InterPro" id="IPR012976">
    <property type="entry name" value="NOSIC"/>
</dbReference>
<keyword evidence="11" id="KW-1133">Transmembrane helix</keyword>
<dbReference type="Pfam" id="PF08156">
    <property type="entry name" value="NOP5NT"/>
    <property type="match status" value="1"/>
</dbReference>
<evidence type="ECO:0000313" key="14">
    <source>
        <dbReference type="EMBL" id="PUU83126.1"/>
    </source>
</evidence>
<keyword evidence="7" id="KW-0687">Ribonucleoprotein</keyword>
<evidence type="ECO:0000256" key="1">
    <source>
        <dbReference type="ARBA" id="ARBA00004604"/>
    </source>
</evidence>
<dbReference type="GO" id="GO:0030515">
    <property type="term" value="F:snoRNA binding"/>
    <property type="evidence" value="ECO:0007669"/>
    <property type="project" value="InterPro"/>
</dbReference>
<keyword evidence="4" id="KW-0690">Ribosome biogenesis</keyword>
<dbReference type="SUPFAM" id="SSF89124">
    <property type="entry name" value="Nop domain"/>
    <property type="match status" value="1"/>
</dbReference>
<dbReference type="Proteomes" id="UP000244722">
    <property type="component" value="Unassembled WGS sequence"/>
</dbReference>
<keyword evidence="11" id="KW-0472">Membrane</keyword>
<dbReference type="InterPro" id="IPR002687">
    <property type="entry name" value="Nop_dom"/>
</dbReference>
<keyword evidence="6" id="KW-0539">Nucleus</keyword>
<dbReference type="OrthoDB" id="6780543at2759"/>
<feature type="compositionally biased region" description="Pro residues" evidence="10">
    <location>
        <begin position="866"/>
        <end position="886"/>
    </location>
</feature>
<evidence type="ECO:0000256" key="6">
    <source>
        <dbReference type="ARBA" id="ARBA00023242"/>
    </source>
</evidence>
<dbReference type="GO" id="GO:0031428">
    <property type="term" value="C:box C/D methylation guide snoRNP complex"/>
    <property type="evidence" value="ECO:0007669"/>
    <property type="project" value="InterPro"/>
</dbReference>
<name>A0A2T7A5W1_TUBBO</name>
<evidence type="ECO:0000259" key="13">
    <source>
        <dbReference type="PROSITE" id="PS51358"/>
    </source>
</evidence>
<organism evidence="14 15">
    <name type="scientific">Tuber borchii</name>
    <name type="common">White truffle</name>
    <dbReference type="NCBI Taxonomy" id="42251"/>
    <lineage>
        <taxon>Eukaryota</taxon>
        <taxon>Fungi</taxon>
        <taxon>Dikarya</taxon>
        <taxon>Ascomycota</taxon>
        <taxon>Pezizomycotina</taxon>
        <taxon>Pezizomycetes</taxon>
        <taxon>Pezizales</taxon>
        <taxon>Tuberaceae</taxon>
        <taxon>Tuber</taxon>
    </lineage>
</organism>
<dbReference type="SUPFAM" id="SSF57850">
    <property type="entry name" value="RING/U-box"/>
    <property type="match status" value="1"/>
</dbReference>
<dbReference type="InterPro" id="IPR012974">
    <property type="entry name" value="NOP58/56_N"/>
</dbReference>
<dbReference type="PANTHER" id="PTHR10894:SF1">
    <property type="entry name" value="NUCLEOLAR PROTEIN 58"/>
    <property type="match status" value="1"/>
</dbReference>
<dbReference type="EMBL" id="NESQ01000017">
    <property type="protein sequence ID" value="PUU83126.1"/>
    <property type="molecule type" value="Genomic_DNA"/>
</dbReference>
<dbReference type="SMART" id="SM00184">
    <property type="entry name" value="RING"/>
    <property type="match status" value="1"/>
</dbReference>
<evidence type="ECO:0000259" key="12">
    <source>
        <dbReference type="PROSITE" id="PS50089"/>
    </source>
</evidence>
<evidence type="ECO:0000256" key="11">
    <source>
        <dbReference type="SAM" id="Phobius"/>
    </source>
</evidence>
<dbReference type="PROSITE" id="PS51358">
    <property type="entry name" value="NOP"/>
    <property type="match status" value="1"/>
</dbReference>
<comment type="similarity">
    <text evidence="2">Belongs to the NOP5/NOP56 family.</text>
</comment>
<feature type="compositionally biased region" description="Acidic residues" evidence="10">
    <location>
        <begin position="505"/>
        <end position="514"/>
    </location>
</feature>
<sequence>MVFLILSETSAGYALFKAKDKKLLKKDDLAKEMSTPEGAASLLKLKQFAKFDSAAAALEEVSCIVENKVSPMLSSLLNSVKDEKKASLVVADPKLGNAINKLPGLSFQIISDSSTNDLYRAIREHLTALIPGLTPNDVSTMSLGLSHSLSRHKLKFSPDKVDTMIVQAIALLDDLDKELNIYAMRVKEWYGWHFPEMGKIINDNLAYAKVIKAMGMRTSAATTDLAEILPEEIETALKAAAEVSMGTEITAEDLNNITLLADQVISFTEYRQQLSSYLSARMTAIAPNLTVLVGELVGARLIAHAGSLMNLAKSPASTVQILGAEKALFRALKTKHDTPKYGLIYHASLIGQSTGKNKGKIARMLATKTALGLRIDALTDDKDESATLGLEMRAMIENRVRKLEGKPAVPRGNANTTPVAGSRPPGKWEIKEAKKYNPDADAVMENAPSAAQAVAEAAVRAIDQDIAMSDDGEESSEEGKKADKKAKKAKKGKNGLVPSVPTSKDDEEESDGDDNGGKEAKKKAEKKAKKEAEKSKSSGKKRRKSEALGAAASNIDHMSARSLHASVLILPNPQLSSPEHLARVPRVKKNITFAIDISTNIRTLHTGIATQGDGISGLLYVPMVNQTTTCHSLSVPANVTRKYDLPNAIYDLIAFAPWLSRECSTRFLKVAQADASVKGFIFYLEDRAARVPQAKDTYWSGVPFDRFEFPIYAIAGADGIPLLDKVAEYSGNMSEVWEVQNLTSYYDPGDFARVYMEVDTGHRNPLPGLWLFLLIVLAVLLGIVGLTSFSMHMLQYRHLQGLRRRVANGQVDLEALGIKRLSVPRRILERFPVRIYVPEPAPTVPAPTHSLPVSPRPIRPISNSPRTPPPVRYFAPPSPPLPPSPTPARRRQSQDRRNYHLTHDTTLQRGYSQSQCSICLDDFIPYSTAVRELPCLHVFHPNCIDQFLETQSSLCPLCKVSALPRGYVPPQLTNATVRRERNLRRMRARVDAGGGGLSWWARFRYRISLSRHEEEERDLRNTARMAVARNNPVAEMSEYDRRSSRLPADRLSESHVNDEEAEENNRSRWRKAIGTLFPGFT</sequence>
<comment type="function">
    <text evidence="8">Required for pre-18S rRNA processing. May bind microtubules.</text>
</comment>
<keyword evidence="15" id="KW-1185">Reference proteome</keyword>
<dbReference type="PROSITE" id="PS50089">
    <property type="entry name" value="ZF_RING_2"/>
    <property type="match status" value="1"/>
</dbReference>
<evidence type="ECO:0000256" key="9">
    <source>
        <dbReference type="PROSITE-ProRule" id="PRU00175"/>
    </source>
</evidence>
<evidence type="ECO:0000256" key="10">
    <source>
        <dbReference type="SAM" id="MobiDB-lite"/>
    </source>
</evidence>
<reference evidence="14 15" key="1">
    <citation type="submission" date="2017-04" db="EMBL/GenBank/DDBJ databases">
        <title>Draft genome sequence of Tuber borchii Vittad., a whitish edible truffle.</title>
        <authorList>
            <consortium name="DOE Joint Genome Institute"/>
            <person name="Murat C."/>
            <person name="Kuo A."/>
            <person name="Barry K.W."/>
            <person name="Clum A."/>
            <person name="Dockter R.B."/>
            <person name="Fauchery L."/>
            <person name="Iotti M."/>
            <person name="Kohler A."/>
            <person name="Labutti K."/>
            <person name="Lindquist E.A."/>
            <person name="Lipzen A."/>
            <person name="Ohm R.A."/>
            <person name="Wang M."/>
            <person name="Grigoriev I.V."/>
            <person name="Zambonelli A."/>
            <person name="Martin F.M."/>
        </authorList>
    </citation>
    <scope>NUCLEOTIDE SEQUENCE [LARGE SCALE GENOMIC DNA]</scope>
    <source>
        <strain evidence="14 15">Tbo3840</strain>
    </source>
</reference>
<dbReference type="GO" id="GO:0008270">
    <property type="term" value="F:zinc ion binding"/>
    <property type="evidence" value="ECO:0007669"/>
    <property type="project" value="UniProtKB-KW"/>
</dbReference>
<dbReference type="Gene3D" id="1.10.246.90">
    <property type="entry name" value="Nop domain"/>
    <property type="match status" value="1"/>
</dbReference>
<dbReference type="Pfam" id="PF13639">
    <property type="entry name" value="zf-RING_2"/>
    <property type="match status" value="1"/>
</dbReference>
<feature type="region of interest" description="Disordered" evidence="10">
    <location>
        <begin position="1030"/>
        <end position="1065"/>
    </location>
</feature>
<dbReference type="GO" id="GO:0032040">
    <property type="term" value="C:small-subunit processome"/>
    <property type="evidence" value="ECO:0007669"/>
    <property type="project" value="InterPro"/>
</dbReference>
<dbReference type="STRING" id="42251.A0A2T7A5W1"/>
<dbReference type="FunFam" id="1.10.287.4070:FF:000001">
    <property type="entry name" value="Probable Nucleolar protein 58"/>
    <property type="match status" value="1"/>
</dbReference>
<feature type="domain" description="Nop" evidence="13">
    <location>
        <begin position="285"/>
        <end position="405"/>
    </location>
</feature>
<evidence type="ECO:0000256" key="5">
    <source>
        <dbReference type="ARBA" id="ARBA00022552"/>
    </source>
</evidence>
<protein>
    <recommendedName>
        <fullName evidence="3">Nucleolar protein 58</fullName>
    </recommendedName>
</protein>
<gene>
    <name evidence="14" type="ORF">B9Z19DRAFT_965488</name>
</gene>
<feature type="domain" description="RING-type" evidence="12">
    <location>
        <begin position="916"/>
        <end position="959"/>
    </location>
</feature>
<dbReference type="Gene3D" id="1.10.287.4070">
    <property type="match status" value="1"/>
</dbReference>
<dbReference type="CDD" id="cd16454">
    <property type="entry name" value="RING-H2_PA-TM-RING"/>
    <property type="match status" value="1"/>
</dbReference>
<evidence type="ECO:0000256" key="8">
    <source>
        <dbReference type="ARBA" id="ARBA00024837"/>
    </source>
</evidence>
<evidence type="ECO:0000256" key="4">
    <source>
        <dbReference type="ARBA" id="ARBA00022517"/>
    </source>
</evidence>
<evidence type="ECO:0000313" key="15">
    <source>
        <dbReference type="Proteomes" id="UP000244722"/>
    </source>
</evidence>
<dbReference type="InterPro" id="IPR045056">
    <property type="entry name" value="Nop56/Nop58"/>
</dbReference>
<dbReference type="AlphaFoldDB" id="A0A2T7A5W1"/>
<feature type="region of interest" description="Disordered" evidence="10">
    <location>
        <begin position="846"/>
        <end position="896"/>
    </location>
</feature>
<keyword evidence="11" id="KW-0812">Transmembrane</keyword>
<evidence type="ECO:0000256" key="3">
    <source>
        <dbReference type="ARBA" id="ARBA00020379"/>
    </source>
</evidence>